<reference evidence="1 2" key="1">
    <citation type="submission" date="2016-04" db="EMBL/GenBank/DDBJ databases">
        <title>A degradative enzymes factory behind the ericoid mycorrhizal symbiosis.</title>
        <authorList>
            <consortium name="DOE Joint Genome Institute"/>
            <person name="Martino E."/>
            <person name="Morin E."/>
            <person name="Grelet G."/>
            <person name="Kuo A."/>
            <person name="Kohler A."/>
            <person name="Daghino S."/>
            <person name="Barry K."/>
            <person name="Choi C."/>
            <person name="Cichocki N."/>
            <person name="Clum A."/>
            <person name="Copeland A."/>
            <person name="Hainaut M."/>
            <person name="Haridas S."/>
            <person name="Labutti K."/>
            <person name="Lindquist E."/>
            <person name="Lipzen A."/>
            <person name="Khouja H.-R."/>
            <person name="Murat C."/>
            <person name="Ohm R."/>
            <person name="Olson A."/>
            <person name="Spatafora J."/>
            <person name="Veneault-Fourrey C."/>
            <person name="Henrissat B."/>
            <person name="Grigoriev I."/>
            <person name="Martin F."/>
            <person name="Perotto S."/>
        </authorList>
    </citation>
    <scope>NUCLEOTIDE SEQUENCE [LARGE SCALE GENOMIC DNA]</scope>
    <source>
        <strain evidence="1 2">F</strain>
    </source>
</reference>
<name>A0A2J6S6K3_HYAVF</name>
<dbReference type="OrthoDB" id="2687876at2759"/>
<protein>
    <submittedName>
        <fullName evidence="1">Alpha-galactosidase A</fullName>
    </submittedName>
</protein>
<proteinExistence type="predicted"/>
<dbReference type="InterPro" id="IPR011009">
    <property type="entry name" value="Kinase-like_dom_sf"/>
</dbReference>
<evidence type="ECO:0000313" key="1">
    <source>
        <dbReference type="EMBL" id="PMD46399.1"/>
    </source>
</evidence>
<dbReference type="SUPFAM" id="SSF56112">
    <property type="entry name" value="Protein kinase-like (PK-like)"/>
    <property type="match status" value="1"/>
</dbReference>
<accession>A0A2J6S6K3</accession>
<gene>
    <name evidence="1" type="ORF">L207DRAFT_507314</name>
</gene>
<dbReference type="Gene3D" id="1.10.510.10">
    <property type="entry name" value="Transferase(Phosphotransferase) domain 1"/>
    <property type="match status" value="1"/>
</dbReference>
<dbReference type="EMBL" id="KZ613939">
    <property type="protein sequence ID" value="PMD46399.1"/>
    <property type="molecule type" value="Genomic_DNA"/>
</dbReference>
<dbReference type="Proteomes" id="UP000235786">
    <property type="component" value="Unassembled WGS sequence"/>
</dbReference>
<evidence type="ECO:0000313" key="2">
    <source>
        <dbReference type="Proteomes" id="UP000235786"/>
    </source>
</evidence>
<keyword evidence="2" id="KW-1185">Reference proteome</keyword>
<sequence>MANSTLDVQVLQASVDPDDESHFRILVGGKFIRYLTVDTGLYNLDDMCFAPSLVPLLPPLPPGDWNVGHISKDPTHGRPYFATATKNPLQNITHIWHPSQIDYLELKMGRKLRSNVYEATSPRFNSTIIAKFARFSWEIPYLDSETAAYEWIDGHQIGPEFLGHLTEEGRVIGFLIERVFDCRHATPEDLSLCQHTLAKLHKLGIKHGDTNKHNFLIRNGKATLIDFDSAERCENLKHLGEELQMLEQQLWDDSGRGGSIVG</sequence>
<dbReference type="Pfam" id="PF06293">
    <property type="entry name" value="Kdo"/>
    <property type="match status" value="1"/>
</dbReference>
<dbReference type="AlphaFoldDB" id="A0A2J6S6K3"/>
<dbReference type="STRING" id="1149755.A0A2J6S6K3"/>
<organism evidence="1 2">
    <name type="scientific">Hyaloscypha variabilis (strain UAMH 11265 / GT02V1 / F)</name>
    <name type="common">Meliniomyces variabilis</name>
    <dbReference type="NCBI Taxonomy" id="1149755"/>
    <lineage>
        <taxon>Eukaryota</taxon>
        <taxon>Fungi</taxon>
        <taxon>Dikarya</taxon>
        <taxon>Ascomycota</taxon>
        <taxon>Pezizomycotina</taxon>
        <taxon>Leotiomycetes</taxon>
        <taxon>Helotiales</taxon>
        <taxon>Hyaloscyphaceae</taxon>
        <taxon>Hyaloscypha</taxon>
        <taxon>Hyaloscypha variabilis</taxon>
    </lineage>
</organism>